<dbReference type="GO" id="GO:0022857">
    <property type="term" value="F:transmembrane transporter activity"/>
    <property type="evidence" value="ECO:0007669"/>
    <property type="project" value="InterPro"/>
</dbReference>
<feature type="transmembrane region" description="Helical" evidence="8">
    <location>
        <begin position="42"/>
        <end position="65"/>
    </location>
</feature>
<organism evidence="9 10">
    <name type="scientific">Jeotgalibaca porci</name>
    <dbReference type="NCBI Taxonomy" id="1868793"/>
    <lineage>
        <taxon>Bacteria</taxon>
        <taxon>Bacillati</taxon>
        <taxon>Bacillota</taxon>
        <taxon>Bacilli</taxon>
        <taxon>Lactobacillales</taxon>
        <taxon>Carnobacteriaceae</taxon>
        <taxon>Jeotgalibaca</taxon>
    </lineage>
</organism>
<dbReference type="InterPro" id="IPR037294">
    <property type="entry name" value="ABC_BtuC-like"/>
</dbReference>
<evidence type="ECO:0000256" key="3">
    <source>
        <dbReference type="ARBA" id="ARBA00022448"/>
    </source>
</evidence>
<dbReference type="AlphaFoldDB" id="A0A6G7WEZ1"/>
<comment type="similarity">
    <text evidence="2">Belongs to the binding-protein-dependent transport system permease family. FecCD subfamily.</text>
</comment>
<comment type="subcellular location">
    <subcellularLocation>
        <location evidence="1">Cell membrane</location>
        <topology evidence="1">Multi-pass membrane protein</topology>
    </subcellularLocation>
</comment>
<feature type="transmembrane region" description="Helical" evidence="8">
    <location>
        <begin position="101"/>
        <end position="118"/>
    </location>
</feature>
<dbReference type="GeneID" id="94551951"/>
<dbReference type="InterPro" id="IPR000522">
    <property type="entry name" value="ABC_transptr_permease_BtuC"/>
</dbReference>
<accession>A0A6G7WEZ1</accession>
<reference evidence="9 10" key="1">
    <citation type="journal article" date="2017" name="Int. J. Syst. Evol. Microbiol.">
        <title>Jeotgalibaca porci sp. nov. and Jeotgalibaca arthritidis sp. nov., isolated from pigs, and emended description of the genus Jeotgalibaca.</title>
        <authorList>
            <person name="Zamora L."/>
            <person name="Perez-Sancho M."/>
            <person name="Dominguez L."/>
            <person name="Fernandez-Garayzabal J.F."/>
            <person name="Vela A.I."/>
        </authorList>
    </citation>
    <scope>NUCLEOTIDE SEQUENCE [LARGE SCALE GENOMIC DNA]</scope>
    <source>
        <strain evidence="9 10">CCUG 69148</strain>
    </source>
</reference>
<dbReference type="EMBL" id="CP049889">
    <property type="protein sequence ID" value="QIK50855.1"/>
    <property type="molecule type" value="Genomic_DNA"/>
</dbReference>
<dbReference type="Pfam" id="PF01032">
    <property type="entry name" value="FecCD"/>
    <property type="match status" value="1"/>
</dbReference>
<gene>
    <name evidence="9" type="ORF">G7058_01595</name>
</gene>
<feature type="transmembrane region" description="Helical" evidence="8">
    <location>
        <begin position="174"/>
        <end position="194"/>
    </location>
</feature>
<keyword evidence="5 8" id="KW-0812">Transmembrane</keyword>
<dbReference type="PANTHER" id="PTHR30472">
    <property type="entry name" value="FERRIC ENTEROBACTIN TRANSPORT SYSTEM PERMEASE PROTEIN"/>
    <property type="match status" value="1"/>
</dbReference>
<dbReference type="Proteomes" id="UP000501830">
    <property type="component" value="Chromosome"/>
</dbReference>
<keyword evidence="3" id="KW-0813">Transport</keyword>
<proteinExistence type="inferred from homology"/>
<evidence type="ECO:0000313" key="9">
    <source>
        <dbReference type="EMBL" id="QIK50855.1"/>
    </source>
</evidence>
<evidence type="ECO:0000256" key="1">
    <source>
        <dbReference type="ARBA" id="ARBA00004651"/>
    </source>
</evidence>
<feature type="transmembrane region" description="Helical" evidence="8">
    <location>
        <begin position="224"/>
        <end position="257"/>
    </location>
</feature>
<feature type="transmembrane region" description="Helical" evidence="8">
    <location>
        <begin position="12"/>
        <end position="35"/>
    </location>
</feature>
<name>A0A6G7WEZ1_9LACT</name>
<keyword evidence="4" id="KW-1003">Cell membrane</keyword>
<sequence length="317" mass="36282">MKKSQFPFKSLLIITVVTFLLYLFWGNTFAYPLIIQLRAKKVLIFLLVGVSSSISTLAFQCIVNSRFLTPGILGMESFYRLIQTLLYFFGFRFIQTTLLPATQFLLVVAIMVLSFWALSRFSWQNISYDLHSVLLIGMVIGMLFSSISTFFQVLMDPNEYDRLQMKLFPTFQNVNTLVLILAILLVVPIIISLWNNRKTLEVLRMGTEQAVNLGIDTNKQIKKVLLQIVILSAVSAALVGPMMFLGFTTANLAYLLFRTYRMDVLFLATSLLGFIALLMGQFMVEQVFQFQTNASIIIEWFGGILFFVLLWKERKKA</sequence>
<evidence type="ECO:0000256" key="4">
    <source>
        <dbReference type="ARBA" id="ARBA00022475"/>
    </source>
</evidence>
<evidence type="ECO:0000256" key="6">
    <source>
        <dbReference type="ARBA" id="ARBA00022989"/>
    </source>
</evidence>
<evidence type="ECO:0000313" key="10">
    <source>
        <dbReference type="Proteomes" id="UP000501830"/>
    </source>
</evidence>
<feature type="transmembrane region" description="Helical" evidence="8">
    <location>
        <begin position="264"/>
        <end position="284"/>
    </location>
</feature>
<dbReference type="Gene3D" id="1.10.3470.10">
    <property type="entry name" value="ABC transporter involved in vitamin B12 uptake, BtuC"/>
    <property type="match status" value="1"/>
</dbReference>
<feature type="transmembrane region" description="Helical" evidence="8">
    <location>
        <begin position="290"/>
        <end position="311"/>
    </location>
</feature>
<evidence type="ECO:0000256" key="7">
    <source>
        <dbReference type="ARBA" id="ARBA00023136"/>
    </source>
</evidence>
<evidence type="ECO:0000256" key="5">
    <source>
        <dbReference type="ARBA" id="ARBA00022692"/>
    </source>
</evidence>
<protein>
    <submittedName>
        <fullName evidence="9">Iron chelate uptake ABC transporter family permease subunit</fullName>
    </submittedName>
</protein>
<dbReference type="GO" id="GO:0033214">
    <property type="term" value="P:siderophore-iron import into cell"/>
    <property type="evidence" value="ECO:0007669"/>
    <property type="project" value="TreeGrafter"/>
</dbReference>
<feature type="transmembrane region" description="Helical" evidence="8">
    <location>
        <begin position="130"/>
        <end position="154"/>
    </location>
</feature>
<dbReference type="SUPFAM" id="SSF81345">
    <property type="entry name" value="ABC transporter involved in vitamin B12 uptake, BtuC"/>
    <property type="match status" value="1"/>
</dbReference>
<dbReference type="KEGG" id="jpo:G7058_01595"/>
<keyword evidence="7 8" id="KW-0472">Membrane</keyword>
<evidence type="ECO:0000256" key="8">
    <source>
        <dbReference type="SAM" id="Phobius"/>
    </source>
</evidence>
<keyword evidence="10" id="KW-1185">Reference proteome</keyword>
<dbReference type="RefSeq" id="WP_166061895.1">
    <property type="nucleotide sequence ID" value="NZ_CP049889.1"/>
</dbReference>
<evidence type="ECO:0000256" key="2">
    <source>
        <dbReference type="ARBA" id="ARBA00007935"/>
    </source>
</evidence>
<dbReference type="GO" id="GO:0005886">
    <property type="term" value="C:plasma membrane"/>
    <property type="evidence" value="ECO:0007669"/>
    <property type="project" value="UniProtKB-SubCell"/>
</dbReference>
<keyword evidence="6 8" id="KW-1133">Transmembrane helix</keyword>
<dbReference type="PANTHER" id="PTHR30472:SF19">
    <property type="entry name" value="PETROBACTIN IMPORT SYSTEM PERMEASE PROTEIN YCLO"/>
    <property type="match status" value="1"/>
</dbReference>